<dbReference type="PROSITE" id="PS50949">
    <property type="entry name" value="HTH_GNTR"/>
    <property type="match status" value="1"/>
</dbReference>
<dbReference type="InterPro" id="IPR036388">
    <property type="entry name" value="WH-like_DNA-bd_sf"/>
</dbReference>
<evidence type="ECO:0000256" key="3">
    <source>
        <dbReference type="ARBA" id="ARBA00023163"/>
    </source>
</evidence>
<dbReference type="AlphaFoldDB" id="A0A2S4MHU4"/>
<sequence length="230" mass="25267">MTSMKAIRRFKVQQPKSLVTIVEERLRKAIIDAEMRFGEALSEDALSSALGVSRTPVREALARLQLQGLVTIVPKKGTFVFAPTAEDVAELCTFRFMLETNALRECLATAREATLDGMTGAIAAMDAAQASGTRHDYARADTGFHEVFFLHCGNRYLGNAYRSVSGRVAALRTHLSVPLEGEQARSMSEHRLMVEAFANGRLADLDGILRQHILRARDAYGDVLRRASAG</sequence>
<dbReference type="PANTHER" id="PTHR43537">
    <property type="entry name" value="TRANSCRIPTIONAL REGULATOR, GNTR FAMILY"/>
    <property type="match status" value="1"/>
</dbReference>
<dbReference type="InterPro" id="IPR011711">
    <property type="entry name" value="GntR_C"/>
</dbReference>
<dbReference type="Gene3D" id="1.10.10.10">
    <property type="entry name" value="Winged helix-like DNA-binding domain superfamily/Winged helix DNA-binding domain"/>
    <property type="match status" value="1"/>
</dbReference>
<proteinExistence type="predicted"/>
<evidence type="ECO:0000313" key="6">
    <source>
        <dbReference type="Proteomes" id="UP000236919"/>
    </source>
</evidence>
<dbReference type="InterPro" id="IPR000524">
    <property type="entry name" value="Tscrpt_reg_HTH_GntR"/>
</dbReference>
<dbReference type="SUPFAM" id="SSF46785">
    <property type="entry name" value="Winged helix' DNA-binding domain"/>
    <property type="match status" value="1"/>
</dbReference>
<dbReference type="CDD" id="cd07377">
    <property type="entry name" value="WHTH_GntR"/>
    <property type="match status" value="1"/>
</dbReference>
<comment type="caution">
    <text evidence="5">The sequence shown here is derived from an EMBL/GenBank/DDBJ whole genome shotgun (WGS) entry which is preliminary data.</text>
</comment>
<dbReference type="SMART" id="SM00895">
    <property type="entry name" value="FCD"/>
    <property type="match status" value="1"/>
</dbReference>
<feature type="domain" description="HTH gntR-type" evidence="4">
    <location>
        <begin position="16"/>
        <end position="83"/>
    </location>
</feature>
<evidence type="ECO:0000256" key="1">
    <source>
        <dbReference type="ARBA" id="ARBA00023015"/>
    </source>
</evidence>
<dbReference type="SMART" id="SM00345">
    <property type="entry name" value="HTH_GNTR"/>
    <property type="match status" value="1"/>
</dbReference>
<keyword evidence="1" id="KW-0805">Transcription regulation</keyword>
<protein>
    <submittedName>
        <fullName evidence="5">DNA-binding GntR family transcriptional regulator</fullName>
    </submittedName>
</protein>
<dbReference type="PRINTS" id="PR00035">
    <property type="entry name" value="HTHGNTR"/>
</dbReference>
<evidence type="ECO:0000313" key="5">
    <source>
        <dbReference type="EMBL" id="POR54326.1"/>
    </source>
</evidence>
<dbReference type="Proteomes" id="UP000236919">
    <property type="component" value="Unassembled WGS sequence"/>
</dbReference>
<gene>
    <name evidence="5" type="ORF">CYD53_103430</name>
</gene>
<dbReference type="Pfam" id="PF00392">
    <property type="entry name" value="GntR"/>
    <property type="match status" value="1"/>
</dbReference>
<dbReference type="InterPro" id="IPR036390">
    <property type="entry name" value="WH_DNA-bd_sf"/>
</dbReference>
<evidence type="ECO:0000256" key="2">
    <source>
        <dbReference type="ARBA" id="ARBA00023125"/>
    </source>
</evidence>
<dbReference type="Gene3D" id="1.20.120.530">
    <property type="entry name" value="GntR ligand-binding domain-like"/>
    <property type="match status" value="1"/>
</dbReference>
<dbReference type="SUPFAM" id="SSF48008">
    <property type="entry name" value="GntR ligand-binding domain-like"/>
    <property type="match status" value="1"/>
</dbReference>
<keyword evidence="6" id="KW-1185">Reference proteome</keyword>
<name>A0A2S4MHU4_9HYPH</name>
<evidence type="ECO:0000259" key="4">
    <source>
        <dbReference type="PROSITE" id="PS50949"/>
    </source>
</evidence>
<dbReference type="EMBL" id="PQFZ01000003">
    <property type="protein sequence ID" value="POR54326.1"/>
    <property type="molecule type" value="Genomic_DNA"/>
</dbReference>
<keyword evidence="3" id="KW-0804">Transcription</keyword>
<dbReference type="OrthoDB" id="8155773at2"/>
<dbReference type="InterPro" id="IPR008920">
    <property type="entry name" value="TF_FadR/GntR_C"/>
</dbReference>
<organism evidence="5 6">
    <name type="scientific">Bosea psychrotolerans</name>
    <dbReference type="NCBI Taxonomy" id="1871628"/>
    <lineage>
        <taxon>Bacteria</taxon>
        <taxon>Pseudomonadati</taxon>
        <taxon>Pseudomonadota</taxon>
        <taxon>Alphaproteobacteria</taxon>
        <taxon>Hyphomicrobiales</taxon>
        <taxon>Boseaceae</taxon>
        <taxon>Bosea</taxon>
    </lineage>
</organism>
<reference evidence="5 6" key="1">
    <citation type="submission" date="2018-01" db="EMBL/GenBank/DDBJ databases">
        <title>Genomic Encyclopedia of Type Strains, Phase III (KMG-III): the genomes of soil and plant-associated and newly described type strains.</title>
        <authorList>
            <person name="Whitman W."/>
        </authorList>
    </citation>
    <scope>NUCLEOTIDE SEQUENCE [LARGE SCALE GENOMIC DNA]</scope>
    <source>
        <strain evidence="5 6">1131</strain>
    </source>
</reference>
<dbReference type="GO" id="GO:0003700">
    <property type="term" value="F:DNA-binding transcription factor activity"/>
    <property type="evidence" value="ECO:0007669"/>
    <property type="project" value="InterPro"/>
</dbReference>
<accession>A0A2S4MHU4</accession>
<keyword evidence="2 5" id="KW-0238">DNA-binding</keyword>
<dbReference type="PANTHER" id="PTHR43537:SF50">
    <property type="entry name" value="TRANSCRIPTIONAL REGULATORY PROTEIN"/>
    <property type="match status" value="1"/>
</dbReference>
<dbReference type="Pfam" id="PF07729">
    <property type="entry name" value="FCD"/>
    <property type="match status" value="1"/>
</dbReference>
<dbReference type="GO" id="GO:0003677">
    <property type="term" value="F:DNA binding"/>
    <property type="evidence" value="ECO:0007669"/>
    <property type="project" value="UniProtKB-KW"/>
</dbReference>